<organism evidence="1 2">
    <name type="scientific">Malonomonas rubra DSM 5091</name>
    <dbReference type="NCBI Taxonomy" id="1122189"/>
    <lineage>
        <taxon>Bacteria</taxon>
        <taxon>Pseudomonadati</taxon>
        <taxon>Thermodesulfobacteriota</taxon>
        <taxon>Desulfuromonadia</taxon>
        <taxon>Desulfuromonadales</taxon>
        <taxon>Geopsychrobacteraceae</taxon>
        <taxon>Malonomonas</taxon>
    </lineage>
</organism>
<dbReference type="RefSeq" id="WP_072905961.1">
    <property type="nucleotide sequence ID" value="NZ_FQZT01000002.1"/>
</dbReference>
<accession>A0A1M6E064</accession>
<dbReference type="OrthoDB" id="9769023at2"/>
<evidence type="ECO:0008006" key="3">
    <source>
        <dbReference type="Google" id="ProtNLM"/>
    </source>
</evidence>
<evidence type="ECO:0000313" key="1">
    <source>
        <dbReference type="EMBL" id="SHI78658.1"/>
    </source>
</evidence>
<dbReference type="EMBL" id="FQZT01000002">
    <property type="protein sequence ID" value="SHI78658.1"/>
    <property type="molecule type" value="Genomic_DNA"/>
</dbReference>
<keyword evidence="2" id="KW-1185">Reference proteome</keyword>
<name>A0A1M6E064_MALRU</name>
<dbReference type="SUPFAM" id="SSF48452">
    <property type="entry name" value="TPR-like"/>
    <property type="match status" value="1"/>
</dbReference>
<dbReference type="STRING" id="1122189.SAMN02745165_00874"/>
<dbReference type="AlphaFoldDB" id="A0A1M6E064"/>
<gene>
    <name evidence="1" type="ORF">SAMN02745165_00874</name>
</gene>
<evidence type="ECO:0000313" key="2">
    <source>
        <dbReference type="Proteomes" id="UP000184171"/>
    </source>
</evidence>
<dbReference type="Gene3D" id="1.25.40.10">
    <property type="entry name" value="Tetratricopeptide repeat domain"/>
    <property type="match status" value="1"/>
</dbReference>
<dbReference type="Proteomes" id="UP000184171">
    <property type="component" value="Unassembled WGS sequence"/>
</dbReference>
<reference evidence="1 2" key="1">
    <citation type="submission" date="2016-11" db="EMBL/GenBank/DDBJ databases">
        <authorList>
            <person name="Jaros S."/>
            <person name="Januszkiewicz K."/>
            <person name="Wedrychowicz H."/>
        </authorList>
    </citation>
    <scope>NUCLEOTIDE SEQUENCE [LARGE SCALE GENOMIC DNA]</scope>
    <source>
        <strain evidence="1 2">DSM 5091</strain>
    </source>
</reference>
<protein>
    <recommendedName>
        <fullName evidence="3">Tetratricopeptide repeat-containing protein</fullName>
    </recommendedName>
</protein>
<dbReference type="PROSITE" id="PS51257">
    <property type="entry name" value="PROKAR_LIPOPROTEIN"/>
    <property type="match status" value="1"/>
</dbReference>
<proteinExistence type="predicted"/>
<sequence length="408" mass="45833">MIRFFFQAGLTIICRPGLRVFIPLFLLLLLTGCAGRLEKASELFHAEQPEAALAELEKGDIFGGRNRLLFLLERGTVLHQLGRYRESSEALLQAADLLQSYEQLGISEQVGSLVTTEWLTRYKGEYSERLWVHSYQMMNFLLLGEYDSAYVEARRAVELYQRYPQALKNDFFSRGLIALCFATVGEENDAYLVYRQLADDLPGPAPVVADLLRISSRLGQRDDVERYQGLLPPNLPAADGELVLFIANGRIPEKMPGNIIVPPSIRFSFPYYETSHAALAQVVLSPASPMLPPLSTSLGEVARQSLDQRKLQLIAKETARVAAKEAISQKVGKDYGPTAEAVARISLLLLEEPDTRSWQTLPGRLTLVRVPLLSGQHMIRVRLQGRGEVKLPEFQLRKGQKVFFSLRF</sequence>
<dbReference type="InterPro" id="IPR011990">
    <property type="entry name" value="TPR-like_helical_dom_sf"/>
</dbReference>